<name>A0A3A1WGY7_9HYPH</name>
<dbReference type="Pfam" id="PF13424">
    <property type="entry name" value="TPR_12"/>
    <property type="match status" value="1"/>
</dbReference>
<feature type="compositionally biased region" description="Low complexity" evidence="2">
    <location>
        <begin position="593"/>
        <end position="612"/>
    </location>
</feature>
<feature type="region of interest" description="Disordered" evidence="2">
    <location>
        <begin position="580"/>
        <end position="612"/>
    </location>
</feature>
<dbReference type="PANTHER" id="PTHR12558:SF13">
    <property type="entry name" value="CELL DIVISION CYCLE PROTEIN 27 HOMOLOG"/>
    <property type="match status" value="1"/>
</dbReference>
<dbReference type="Gene3D" id="1.25.40.10">
    <property type="entry name" value="Tetratricopeptide repeat domain"/>
    <property type="match status" value="2"/>
</dbReference>
<evidence type="ECO:0000256" key="2">
    <source>
        <dbReference type="SAM" id="MobiDB-lite"/>
    </source>
</evidence>
<keyword evidence="3" id="KW-0732">Signal</keyword>
<protein>
    <submittedName>
        <fullName evidence="4">Tetratricopeptide repeat protein</fullName>
    </submittedName>
</protein>
<gene>
    <name evidence="4" type="ORF">D3218_16700</name>
</gene>
<dbReference type="PANTHER" id="PTHR12558">
    <property type="entry name" value="CELL DIVISION CYCLE 16,23,27"/>
    <property type="match status" value="1"/>
</dbReference>
<comment type="caution">
    <text evidence="4">The sequence shown here is derived from an EMBL/GenBank/DDBJ whole genome shotgun (WGS) entry which is preliminary data.</text>
</comment>
<dbReference type="SUPFAM" id="SSF48452">
    <property type="entry name" value="TPR-like"/>
    <property type="match status" value="2"/>
</dbReference>
<feature type="repeat" description="TPR" evidence="1">
    <location>
        <begin position="430"/>
        <end position="463"/>
    </location>
</feature>
<dbReference type="PROSITE" id="PS50005">
    <property type="entry name" value="TPR"/>
    <property type="match status" value="3"/>
</dbReference>
<dbReference type="InterPro" id="IPR011990">
    <property type="entry name" value="TPR-like_helical_dom_sf"/>
</dbReference>
<evidence type="ECO:0000313" key="4">
    <source>
        <dbReference type="EMBL" id="RIX98858.1"/>
    </source>
</evidence>
<accession>A0A3A1WGY7</accession>
<evidence type="ECO:0000256" key="1">
    <source>
        <dbReference type="PROSITE-ProRule" id="PRU00339"/>
    </source>
</evidence>
<organism evidence="4 5">
    <name type="scientific">Aureimonas flava</name>
    <dbReference type="NCBI Taxonomy" id="2320271"/>
    <lineage>
        <taxon>Bacteria</taxon>
        <taxon>Pseudomonadati</taxon>
        <taxon>Pseudomonadota</taxon>
        <taxon>Alphaproteobacteria</taxon>
        <taxon>Hyphomicrobiales</taxon>
        <taxon>Aurantimonadaceae</taxon>
        <taxon>Aureimonas</taxon>
    </lineage>
</organism>
<feature type="repeat" description="TPR" evidence="1">
    <location>
        <begin position="392"/>
        <end position="425"/>
    </location>
</feature>
<dbReference type="RefSeq" id="WP_119541247.1">
    <property type="nucleotide sequence ID" value="NZ_QYRN01000009.1"/>
</dbReference>
<evidence type="ECO:0000313" key="5">
    <source>
        <dbReference type="Proteomes" id="UP000265750"/>
    </source>
</evidence>
<feature type="chain" id="PRO_5017470684" evidence="3">
    <location>
        <begin position="27"/>
        <end position="612"/>
    </location>
</feature>
<dbReference type="AlphaFoldDB" id="A0A3A1WGY7"/>
<reference evidence="5" key="1">
    <citation type="submission" date="2018-09" db="EMBL/GenBank/DDBJ databases">
        <authorList>
            <person name="Tuo L."/>
        </authorList>
    </citation>
    <scope>NUCLEOTIDE SEQUENCE [LARGE SCALE GENOMIC DNA]</scope>
    <source>
        <strain evidence="5">M2BS4Y-1</strain>
    </source>
</reference>
<dbReference type="SMART" id="SM00028">
    <property type="entry name" value="TPR"/>
    <property type="match status" value="7"/>
</dbReference>
<sequence length="612" mass="66540">MDRTRISRIALAAALASAVLAGPAGAQTAEPAAQDAPATGTERATVNVQSLSGAYLAAKMARENRQPGIAADYYDEALRLDPTSEVLQQEAMFAYLADGRFKDGVDLAAKLVDNETVGKVAQIAVALDALHDGRFDAAIESLKLRDTSDLDSLLVAHLSAWADVGAGRGKEALRRIDDLRGASWFAAFNQYQTGLIAGLTGNLDRARSSLGALISDQSSAQTSVDAYMAGAEALARLEARAGRKRQALDAVARGLELAPNYEPLTQLQSAIQDGKEIAPPIADAQAGAAETLYILGQAINRGDGQDVALLYFQFARAVAKTADPKLLTALAGIADRSKQIDLALTYYGQIPEGSPYRRTAELQMGLDLWQADRKSEAKVHLRKAVENYPSDLQAHLALADVLAADKEYAEAVTMLDKALTLAPKNAPNLWNIYYQRGIAFERQKEWDKAEPDLRRALELEPDQPQVLNYLGYSWVDMDRNLDEGLQMIRTAVDLRPNDGYIIDSLGWAYYRLGRFDEAVEQLERAVLIMPADPTLNDHLGDAYWRVGRTREARFQWNRALVGDPAPEAVEVEKIKRKLADGLPAAETAPRPGQQRAANENAPAEPKAAAQPN</sequence>
<proteinExistence type="predicted"/>
<dbReference type="OrthoDB" id="9766710at2"/>
<keyword evidence="1" id="KW-0802">TPR repeat</keyword>
<evidence type="ECO:0000256" key="3">
    <source>
        <dbReference type="SAM" id="SignalP"/>
    </source>
</evidence>
<feature type="signal peptide" evidence="3">
    <location>
        <begin position="1"/>
        <end position="26"/>
    </location>
</feature>
<dbReference type="Pfam" id="PF13414">
    <property type="entry name" value="TPR_11"/>
    <property type="match status" value="1"/>
</dbReference>
<dbReference type="InterPro" id="IPR019734">
    <property type="entry name" value="TPR_rpt"/>
</dbReference>
<keyword evidence="5" id="KW-1185">Reference proteome</keyword>
<dbReference type="Proteomes" id="UP000265750">
    <property type="component" value="Unassembled WGS sequence"/>
</dbReference>
<dbReference type="EMBL" id="QYRN01000009">
    <property type="protein sequence ID" value="RIX98858.1"/>
    <property type="molecule type" value="Genomic_DNA"/>
</dbReference>
<feature type="repeat" description="TPR" evidence="1">
    <location>
        <begin position="499"/>
        <end position="532"/>
    </location>
</feature>